<dbReference type="EMBL" id="JAAFGS010000006">
    <property type="protein sequence ID" value="NGZ76927.1"/>
    <property type="molecule type" value="Genomic_DNA"/>
</dbReference>
<comment type="caution">
    <text evidence="1">The sequence shown here is derived from an EMBL/GenBank/DDBJ whole genome shotgun (WGS) entry which is preliminary data.</text>
</comment>
<accession>A0ABX0F7J4</accession>
<keyword evidence="2" id="KW-1185">Reference proteome</keyword>
<gene>
    <name evidence="1" type="ORF">GYN08_16595</name>
</gene>
<dbReference type="RefSeq" id="WP_166276348.1">
    <property type="nucleotide sequence ID" value="NZ_JAAFGS010000006.1"/>
</dbReference>
<name>A0ABX0F7J4_9BACL</name>
<organism evidence="1 2">
    <name type="scientific">Saccharibacillus alkalitolerans</name>
    <dbReference type="NCBI Taxonomy" id="2705290"/>
    <lineage>
        <taxon>Bacteria</taxon>
        <taxon>Bacillati</taxon>
        <taxon>Bacillota</taxon>
        <taxon>Bacilli</taxon>
        <taxon>Bacillales</taxon>
        <taxon>Paenibacillaceae</taxon>
        <taxon>Saccharibacillus</taxon>
    </lineage>
</organism>
<sequence length="45" mass="4962">MRGKSFKVIRRADTDSIGDLPSRGRLAQAAVSVLMLVFRLVVALF</sequence>
<dbReference type="Proteomes" id="UP000800303">
    <property type="component" value="Unassembled WGS sequence"/>
</dbReference>
<reference evidence="1 2" key="1">
    <citation type="submission" date="2020-01" db="EMBL/GenBank/DDBJ databases">
        <title>Polyphasic characterisation and genomic insights into a novel alkali tolerant bacterium VR-M41.</title>
        <authorList>
            <person name="Vemuluri V.R."/>
        </authorList>
    </citation>
    <scope>NUCLEOTIDE SEQUENCE [LARGE SCALE GENOMIC DNA]</scope>
    <source>
        <strain evidence="1 2">VR-M41</strain>
    </source>
</reference>
<proteinExistence type="predicted"/>
<protein>
    <submittedName>
        <fullName evidence="1">Uncharacterized protein</fullName>
    </submittedName>
</protein>
<evidence type="ECO:0000313" key="1">
    <source>
        <dbReference type="EMBL" id="NGZ76927.1"/>
    </source>
</evidence>
<evidence type="ECO:0000313" key="2">
    <source>
        <dbReference type="Proteomes" id="UP000800303"/>
    </source>
</evidence>